<dbReference type="Proteomes" id="UP000027446">
    <property type="component" value="Unassembled WGS sequence"/>
</dbReference>
<dbReference type="Gene3D" id="3.90.226.10">
    <property type="entry name" value="2-enoyl-CoA Hydratase, Chain A, domain 1"/>
    <property type="match status" value="1"/>
</dbReference>
<name>A0A069E860_9PROT</name>
<dbReference type="GO" id="GO:0006635">
    <property type="term" value="P:fatty acid beta-oxidation"/>
    <property type="evidence" value="ECO:0007669"/>
    <property type="project" value="TreeGrafter"/>
</dbReference>
<comment type="caution">
    <text evidence="1">The sequence shown here is derived from an EMBL/GenBank/DDBJ whole genome shotgun (WGS) entry which is preliminary data.</text>
</comment>
<dbReference type="PATRIC" id="fig|1280949.3.peg.2205"/>
<dbReference type="PANTHER" id="PTHR11941:SF54">
    <property type="entry name" value="ENOYL-COA HYDRATASE, MITOCHONDRIAL"/>
    <property type="match status" value="1"/>
</dbReference>
<dbReference type="Pfam" id="PF00378">
    <property type="entry name" value="ECH_1"/>
    <property type="match status" value="1"/>
</dbReference>
<dbReference type="OrthoDB" id="5730382at2"/>
<dbReference type="CDD" id="cd06558">
    <property type="entry name" value="crotonase-like"/>
    <property type="match status" value="1"/>
</dbReference>
<accession>A0A069E860</accession>
<dbReference type="AlphaFoldDB" id="A0A069E860"/>
<proteinExistence type="predicted"/>
<dbReference type="RefSeq" id="WP_051596145.1">
    <property type="nucleotide sequence ID" value="NZ_ARYH01000001.1"/>
</dbReference>
<dbReference type="InterPro" id="IPR001753">
    <property type="entry name" value="Enoyl-CoA_hydra/iso"/>
</dbReference>
<organism evidence="1 2">
    <name type="scientific">Hyphomonas adhaerens MHS-3</name>
    <dbReference type="NCBI Taxonomy" id="1280949"/>
    <lineage>
        <taxon>Bacteria</taxon>
        <taxon>Pseudomonadati</taxon>
        <taxon>Pseudomonadota</taxon>
        <taxon>Alphaproteobacteria</taxon>
        <taxon>Hyphomonadales</taxon>
        <taxon>Hyphomonadaceae</taxon>
        <taxon>Hyphomonas</taxon>
    </lineage>
</organism>
<gene>
    <name evidence="1" type="ORF">HAD_10775</name>
</gene>
<keyword evidence="2" id="KW-1185">Reference proteome</keyword>
<dbReference type="EMBL" id="ARYH01000001">
    <property type="protein sequence ID" value="KCZ86164.1"/>
    <property type="molecule type" value="Genomic_DNA"/>
</dbReference>
<sequence length="269" mass="29938">MDYQHLILEREGHILTCRMYNPPNQTLNTQMLYELHDMLNAVEEDHDLRVLVVTGTDDVFLRWMELTEMQSLAQGERQIDIPSVVNANHTLARRIEALPVVTIAAINGNVGGGGCEFSLSFDFRLMKDSPTATFALPQSSFGLVPGGSGAWYALKYLGRAKALDILLHGEFLEPSTALELGLISRLYSEAEFDAEVKAFAEKFAARAPLAMRGIKHLVNAGSNQDQLNFMAEEAKEIMKIIVSEDAQHALGMWINNPDPEAYKPEFKGK</sequence>
<dbReference type="GO" id="GO:0016853">
    <property type="term" value="F:isomerase activity"/>
    <property type="evidence" value="ECO:0007669"/>
    <property type="project" value="UniProtKB-KW"/>
</dbReference>
<dbReference type="STRING" id="1280949.HAD_10775"/>
<dbReference type="InterPro" id="IPR029045">
    <property type="entry name" value="ClpP/crotonase-like_dom_sf"/>
</dbReference>
<protein>
    <submittedName>
        <fullName evidence="1">Enoyl-CoA hydratase/isomerase</fullName>
    </submittedName>
</protein>
<dbReference type="eggNOG" id="COG1024">
    <property type="taxonomic scope" value="Bacteria"/>
</dbReference>
<reference evidence="1 2" key="1">
    <citation type="journal article" date="2014" name="Antonie Van Leeuwenhoek">
        <title>Hyphomonas beringensis sp. nov. and Hyphomonas chukchiensis sp. nov., isolated from surface seawater of the Bering Sea and Chukchi Sea.</title>
        <authorList>
            <person name="Li C."/>
            <person name="Lai Q."/>
            <person name="Li G."/>
            <person name="Dong C."/>
            <person name="Wang J."/>
            <person name="Liao Y."/>
            <person name="Shao Z."/>
        </authorList>
    </citation>
    <scope>NUCLEOTIDE SEQUENCE [LARGE SCALE GENOMIC DNA]</scope>
    <source>
        <strain evidence="1 2">MHS-3</strain>
    </source>
</reference>
<dbReference type="PANTHER" id="PTHR11941">
    <property type="entry name" value="ENOYL-COA HYDRATASE-RELATED"/>
    <property type="match status" value="1"/>
</dbReference>
<keyword evidence="1" id="KW-0413">Isomerase</keyword>
<evidence type="ECO:0000313" key="1">
    <source>
        <dbReference type="EMBL" id="KCZ86164.1"/>
    </source>
</evidence>
<dbReference type="SUPFAM" id="SSF52096">
    <property type="entry name" value="ClpP/crotonase"/>
    <property type="match status" value="1"/>
</dbReference>
<evidence type="ECO:0000313" key="2">
    <source>
        <dbReference type="Proteomes" id="UP000027446"/>
    </source>
</evidence>